<protein>
    <submittedName>
        <fullName evidence="1">Uncharacterized protein</fullName>
    </submittedName>
</protein>
<dbReference type="Proteomes" id="UP000007797">
    <property type="component" value="Unassembled WGS sequence"/>
</dbReference>
<dbReference type="RefSeq" id="XP_004362741.1">
    <property type="nucleotide sequence ID" value="XM_004362684.1"/>
</dbReference>
<reference evidence="2" key="1">
    <citation type="journal article" date="2011" name="Genome Res.">
        <title>Phylogeny-wide analysis of social amoeba genomes highlights ancient origins for complex intercellular communication.</title>
        <authorList>
            <person name="Heidel A.J."/>
            <person name="Lawal H.M."/>
            <person name="Felder M."/>
            <person name="Schilde C."/>
            <person name="Helps N.R."/>
            <person name="Tunggal B."/>
            <person name="Rivero F."/>
            <person name="John U."/>
            <person name="Schleicher M."/>
            <person name="Eichinger L."/>
            <person name="Platzer M."/>
            <person name="Noegel A.A."/>
            <person name="Schaap P."/>
            <person name="Gloeckner G."/>
        </authorList>
    </citation>
    <scope>NUCLEOTIDE SEQUENCE [LARGE SCALE GENOMIC DNA]</scope>
    <source>
        <strain evidence="2">SH3</strain>
    </source>
</reference>
<accession>F4PGQ6</accession>
<dbReference type="KEGG" id="dfa:DFA_03135"/>
<dbReference type="EMBL" id="GL883006">
    <property type="protein sequence ID" value="EGG24890.1"/>
    <property type="molecule type" value="Genomic_DNA"/>
</dbReference>
<evidence type="ECO:0000313" key="2">
    <source>
        <dbReference type="Proteomes" id="UP000007797"/>
    </source>
</evidence>
<name>F4PGQ6_CACFS</name>
<dbReference type="AlphaFoldDB" id="F4PGQ6"/>
<dbReference type="GeneID" id="14876708"/>
<gene>
    <name evidence="1" type="ORF">DFA_03135</name>
</gene>
<organism evidence="1 2">
    <name type="scientific">Cavenderia fasciculata</name>
    <name type="common">Slime mold</name>
    <name type="synonym">Dictyostelium fasciculatum</name>
    <dbReference type="NCBI Taxonomy" id="261658"/>
    <lineage>
        <taxon>Eukaryota</taxon>
        <taxon>Amoebozoa</taxon>
        <taxon>Evosea</taxon>
        <taxon>Eumycetozoa</taxon>
        <taxon>Dictyostelia</taxon>
        <taxon>Acytosteliales</taxon>
        <taxon>Cavenderiaceae</taxon>
        <taxon>Cavenderia</taxon>
    </lineage>
</organism>
<sequence>MSSSFDSERSFEGIQRSLFDLIDYIQKHTNTTKQTTSHELLPTSTSPHWPIYKFLMFAFSVKITRYLEKRGFLEVSSSGVSSELERINLLAYRVGTRFLRIPPPGDEDDFVANFLEPQQMLDFTTAFIDNMLDVHNRIVIHTQQNDGTGSLSDVFAMDNTISTTVIYSSSNETIDDGEQLPLSSSSDEYD</sequence>
<keyword evidence="2" id="KW-1185">Reference proteome</keyword>
<proteinExistence type="predicted"/>
<evidence type="ECO:0000313" key="1">
    <source>
        <dbReference type="EMBL" id="EGG24890.1"/>
    </source>
</evidence>